<evidence type="ECO:0000313" key="2">
    <source>
        <dbReference type="Proteomes" id="UP000559010"/>
    </source>
</evidence>
<keyword evidence="2" id="KW-1185">Reference proteome</keyword>
<name>A0A848J228_9BACT</name>
<accession>A0A848J228</accession>
<dbReference type="Proteomes" id="UP000559010">
    <property type="component" value="Unassembled WGS sequence"/>
</dbReference>
<evidence type="ECO:0000313" key="1">
    <source>
        <dbReference type="EMBL" id="NMM47252.1"/>
    </source>
</evidence>
<proteinExistence type="predicted"/>
<organism evidence="1 2">
    <name type="scientific">Marinigracilibium pacificum</name>
    <dbReference type="NCBI Taxonomy" id="2729599"/>
    <lineage>
        <taxon>Bacteria</taxon>
        <taxon>Pseudomonadati</taxon>
        <taxon>Bacteroidota</taxon>
        <taxon>Cytophagia</taxon>
        <taxon>Cytophagales</taxon>
        <taxon>Flammeovirgaceae</taxon>
        <taxon>Marinigracilibium</taxon>
    </lineage>
</organism>
<dbReference type="EMBL" id="JABBNU010000001">
    <property type="protein sequence ID" value="NMM47252.1"/>
    <property type="molecule type" value="Genomic_DNA"/>
</dbReference>
<dbReference type="RefSeq" id="WP_169677861.1">
    <property type="nucleotide sequence ID" value="NZ_JABBNU010000001.1"/>
</dbReference>
<protein>
    <submittedName>
        <fullName evidence="1">Uncharacterized protein</fullName>
    </submittedName>
</protein>
<dbReference type="AlphaFoldDB" id="A0A848J228"/>
<reference evidence="1 2" key="1">
    <citation type="submission" date="2020-04" db="EMBL/GenBank/DDBJ databases">
        <title>Flammeovirgaceae bacterium KN852 isolated from deep sea.</title>
        <authorList>
            <person name="Zhang D.-C."/>
        </authorList>
    </citation>
    <scope>NUCLEOTIDE SEQUENCE [LARGE SCALE GENOMIC DNA]</scope>
    <source>
        <strain evidence="1 2">KN852</strain>
    </source>
</reference>
<comment type="caution">
    <text evidence="1">The sequence shown here is derived from an EMBL/GenBank/DDBJ whole genome shotgun (WGS) entry which is preliminary data.</text>
</comment>
<sequence length="76" mass="8686">MQRKDGFTTKRKIGGVIFHFYSDAAEFYDKHSASFSINCDKICEDLAEELLYDINPTNPLISKGEIRKAISLLAHY</sequence>
<gene>
    <name evidence="1" type="ORF">HH304_02500</name>
</gene>